<dbReference type="OrthoDB" id="10468215at2759"/>
<evidence type="ECO:0000313" key="2">
    <source>
        <dbReference type="EMBL" id="OCF62268.1"/>
    </source>
</evidence>
<dbReference type="Proteomes" id="UP000092583">
    <property type="component" value="Unassembled WGS sequence"/>
</dbReference>
<keyword evidence="3" id="KW-1185">Reference proteome</keyword>
<feature type="compositionally biased region" description="Polar residues" evidence="1">
    <location>
        <begin position="226"/>
        <end position="246"/>
    </location>
</feature>
<accession>A0A1B9J3B2</accession>
<gene>
    <name evidence="2" type="ORF">L486_01936</name>
</gene>
<name>A0A1B9J3B2_9TREE</name>
<dbReference type="EMBL" id="KI669459">
    <property type="protein sequence ID" value="OCF62268.1"/>
    <property type="molecule type" value="Genomic_DNA"/>
</dbReference>
<reference evidence="2 3" key="1">
    <citation type="submission" date="2013-07" db="EMBL/GenBank/DDBJ databases">
        <title>The Genome Sequence of Kwoniella mangroviensis CBS10435.</title>
        <authorList>
            <consortium name="The Broad Institute Genome Sequencing Platform"/>
            <person name="Cuomo C."/>
            <person name="Litvintseva A."/>
            <person name="Chen Y."/>
            <person name="Heitman J."/>
            <person name="Sun S."/>
            <person name="Springer D."/>
            <person name="Dromer F."/>
            <person name="Young S.K."/>
            <person name="Zeng Q."/>
            <person name="Gargeya S."/>
            <person name="Fitzgerald M."/>
            <person name="Abouelleil A."/>
            <person name="Alvarado L."/>
            <person name="Berlin A.M."/>
            <person name="Chapman S.B."/>
            <person name="Dewar J."/>
            <person name="Goldberg J."/>
            <person name="Griggs A."/>
            <person name="Gujja S."/>
            <person name="Hansen M."/>
            <person name="Howarth C."/>
            <person name="Imamovic A."/>
            <person name="Larimer J."/>
            <person name="McCowan C."/>
            <person name="Murphy C."/>
            <person name="Pearson M."/>
            <person name="Priest M."/>
            <person name="Roberts A."/>
            <person name="Saif S."/>
            <person name="Shea T."/>
            <person name="Sykes S."/>
            <person name="Wortman J."/>
            <person name="Nusbaum C."/>
            <person name="Birren B."/>
        </authorList>
    </citation>
    <scope>NUCLEOTIDE SEQUENCE [LARGE SCALE GENOMIC DNA]</scope>
    <source>
        <strain evidence="2 3">CBS 10435</strain>
    </source>
</reference>
<sequence length="343" mass="36918">MSRSEDTQNSLTSAAGLPWWQNTAIVDITDGGNTITLKRDTNFTFSPGFSKGNSTERRAVTLVAGVSWYAPGDALHLPSSEEVDHSRLRGFDRGEDKNFGLSGNDLVELQCQDGITTAGYDALGMDLSFCLSKPYSLFTFHLLFKEYDCQETDCVKDCIRSSKPGAKTSDQLFYWSNICDLAWRTSTSAALDVLGKTYVKIPDGQVSCTNNALSAATIPIRPHATATANNNDSPQTNRQAIDTPTKTQEDGVAPARNIQTLSQNRGTTTHETDQAVSPLTTSGTGGQSSQTIQAAATPTQRQRKKRTKKCKNDGSKPIGIGFSKASLGLMTITVGAILSGIML</sequence>
<evidence type="ECO:0000313" key="3">
    <source>
        <dbReference type="Proteomes" id="UP000092583"/>
    </source>
</evidence>
<feature type="compositionally biased region" description="Polar residues" evidence="1">
    <location>
        <begin position="257"/>
        <end position="267"/>
    </location>
</feature>
<evidence type="ECO:0000256" key="1">
    <source>
        <dbReference type="SAM" id="MobiDB-lite"/>
    </source>
</evidence>
<protein>
    <submittedName>
        <fullName evidence="2">Uncharacterized protein</fullName>
    </submittedName>
</protein>
<dbReference type="AlphaFoldDB" id="A0A1B9J3B2"/>
<organism evidence="2 3">
    <name type="scientific">Kwoniella mangroviensis CBS 10435</name>
    <dbReference type="NCBI Taxonomy" id="1331196"/>
    <lineage>
        <taxon>Eukaryota</taxon>
        <taxon>Fungi</taxon>
        <taxon>Dikarya</taxon>
        <taxon>Basidiomycota</taxon>
        <taxon>Agaricomycotina</taxon>
        <taxon>Tremellomycetes</taxon>
        <taxon>Tremellales</taxon>
        <taxon>Cryptococcaceae</taxon>
        <taxon>Kwoniella</taxon>
    </lineage>
</organism>
<reference evidence="3" key="2">
    <citation type="submission" date="2013-12" db="EMBL/GenBank/DDBJ databases">
        <title>Evolution of pathogenesis and genome organization in the Tremellales.</title>
        <authorList>
            <person name="Cuomo C."/>
            <person name="Litvintseva A."/>
            <person name="Heitman J."/>
            <person name="Chen Y."/>
            <person name="Sun S."/>
            <person name="Springer D."/>
            <person name="Dromer F."/>
            <person name="Young S."/>
            <person name="Zeng Q."/>
            <person name="Chapman S."/>
            <person name="Gujja S."/>
            <person name="Saif S."/>
            <person name="Birren B."/>
        </authorList>
    </citation>
    <scope>NUCLEOTIDE SEQUENCE [LARGE SCALE GENOMIC DNA]</scope>
    <source>
        <strain evidence="3">CBS 10435</strain>
    </source>
</reference>
<proteinExistence type="predicted"/>
<feature type="region of interest" description="Disordered" evidence="1">
    <location>
        <begin position="224"/>
        <end position="321"/>
    </location>
</feature>